<evidence type="ECO:0000259" key="2">
    <source>
        <dbReference type="Pfam" id="PF02543"/>
    </source>
</evidence>
<dbReference type="PANTHER" id="PTHR34847:SF1">
    <property type="entry name" value="NODULATION PROTEIN U"/>
    <property type="match status" value="1"/>
</dbReference>
<evidence type="ECO:0000256" key="1">
    <source>
        <dbReference type="ARBA" id="ARBA00006129"/>
    </source>
</evidence>
<dbReference type="EMBL" id="JAVREY010000018">
    <property type="protein sequence ID" value="MDT0464814.1"/>
    <property type="molecule type" value="Genomic_DNA"/>
</dbReference>
<dbReference type="PANTHER" id="PTHR34847">
    <property type="entry name" value="NODULATION PROTEIN U"/>
    <property type="match status" value="1"/>
</dbReference>
<keyword evidence="5" id="KW-1185">Reference proteome</keyword>
<organism evidence="4 5">
    <name type="scientific">Streptomyces gibsoniae</name>
    <dbReference type="NCBI Taxonomy" id="3075529"/>
    <lineage>
        <taxon>Bacteria</taxon>
        <taxon>Bacillati</taxon>
        <taxon>Actinomycetota</taxon>
        <taxon>Actinomycetes</taxon>
        <taxon>Kitasatosporales</taxon>
        <taxon>Streptomycetaceae</taxon>
        <taxon>Streptomyces</taxon>
    </lineage>
</organism>
<reference evidence="5" key="1">
    <citation type="submission" date="2023-07" db="EMBL/GenBank/DDBJ databases">
        <title>30 novel species of actinomycetes from the DSMZ collection.</title>
        <authorList>
            <person name="Nouioui I."/>
        </authorList>
    </citation>
    <scope>NUCLEOTIDE SEQUENCE [LARGE SCALE GENOMIC DNA]</scope>
    <source>
        <strain evidence="5">DSM 41699</strain>
    </source>
</reference>
<dbReference type="SUPFAM" id="SSF53067">
    <property type="entry name" value="Actin-like ATPase domain"/>
    <property type="match status" value="1"/>
</dbReference>
<dbReference type="InterPro" id="IPR003696">
    <property type="entry name" value="Carbtransf_dom"/>
</dbReference>
<evidence type="ECO:0000313" key="5">
    <source>
        <dbReference type="Proteomes" id="UP001183809"/>
    </source>
</evidence>
<dbReference type="InterPro" id="IPR043129">
    <property type="entry name" value="ATPase_NBD"/>
</dbReference>
<dbReference type="InterPro" id="IPR038152">
    <property type="entry name" value="Carbam_trans_C_sf"/>
</dbReference>
<feature type="domain" description="Carbamoyltransferase C-terminal" evidence="3">
    <location>
        <begin position="391"/>
        <end position="555"/>
    </location>
</feature>
<comment type="caution">
    <text evidence="4">The sequence shown here is derived from an EMBL/GenBank/DDBJ whole genome shotgun (WGS) entry which is preliminary data.</text>
</comment>
<dbReference type="Gene3D" id="3.30.420.40">
    <property type="match status" value="2"/>
</dbReference>
<dbReference type="Proteomes" id="UP001183809">
    <property type="component" value="Unassembled WGS sequence"/>
</dbReference>
<evidence type="ECO:0000313" key="4">
    <source>
        <dbReference type="EMBL" id="MDT0464814.1"/>
    </source>
</evidence>
<dbReference type="CDD" id="cd24033">
    <property type="entry name" value="ASKHA_NBD_NodU_CmcH-like_N"/>
    <property type="match status" value="1"/>
</dbReference>
<dbReference type="InterPro" id="IPR051338">
    <property type="entry name" value="NodU/CmcH_Carbamoyltrnsfr"/>
</dbReference>
<gene>
    <name evidence="4" type="ORF">RM764_17640</name>
</gene>
<evidence type="ECO:0000259" key="3">
    <source>
        <dbReference type="Pfam" id="PF16861"/>
    </source>
</evidence>
<name>A0ABU2TV72_9ACTN</name>
<dbReference type="InterPro" id="IPR031730">
    <property type="entry name" value="Carbam_trans_C"/>
</dbReference>
<protein>
    <submittedName>
        <fullName evidence="4">Carbamoyltransferase C-terminal domain-containing protein</fullName>
    </submittedName>
</protein>
<dbReference type="Pfam" id="PF16861">
    <property type="entry name" value="Carbam_trans_C"/>
    <property type="match status" value="1"/>
</dbReference>
<dbReference type="Pfam" id="PF02543">
    <property type="entry name" value="Carbam_trans_N"/>
    <property type="match status" value="1"/>
</dbReference>
<sequence length="575" mass="61512">MSAVLGLNFHHDTSVCLIVDGRIHAAEEERWSGIKHNRTTHKGILTSPAHALDWCLRTAGITADDIDQVWTPSMRPTSRNGSWEATERAELAAMLPEALGKRLQLISHHTAHVLAGYLLSGEEHAAGLVIDAGGSALGPDIASSRERITGYDLRPDSIDRVHQVAPAIAPGPSGPERTHPSLGHFYRNLALRVIPPGNEAEGSMMALAAFGDPDRYYKELRELVHLGEDGLVRIAAPWGSYAPDTPLLIGDAVWTARSADSKSLDARADLAAAAQRVFAEAVVHVARHLRRLTAARTLVFSGGCALNSHLNGTLAEQSGFENLFVAPAPHDAGTAVGAALYAWNYVLGQPMLPTPEDADWGPLPGPLPTTALADGYRTVSGLGDRLVPAVAALLADHHVVGWVRGGMEFGPRALGHRSILAHPGEAATKTRLNALKQRADFRPLAPLVLAEEADAWFLGDADPFMNRVVRARHCKSDRMPAVIHHDGTARLQTVSRGHSGVRPLLEEFHRLTGVPVLLNTSLNFKGTPILRTAEQAIAATIELGLDALAVEDTLVLAPHVRIDTALSASTGTDSK</sequence>
<dbReference type="Gene3D" id="3.90.870.20">
    <property type="entry name" value="Carbamoyltransferase, C-terminal domain"/>
    <property type="match status" value="1"/>
</dbReference>
<feature type="domain" description="Carbamoyltransferase" evidence="2">
    <location>
        <begin position="101"/>
        <end position="340"/>
    </location>
</feature>
<accession>A0ABU2TV72</accession>
<comment type="similarity">
    <text evidence="1">Belongs to the NodU/CmcH family.</text>
</comment>
<proteinExistence type="inferred from homology"/>
<dbReference type="RefSeq" id="WP_311696209.1">
    <property type="nucleotide sequence ID" value="NZ_JAVREY010000018.1"/>
</dbReference>